<dbReference type="KEGG" id="xcb:XC_1980"/>
<dbReference type="InterPro" id="IPR017703">
    <property type="entry name" value="YgfZ/GCV_T_CS"/>
</dbReference>
<keyword evidence="1" id="KW-0809">Transit peptide</keyword>
<dbReference type="HOGENOM" id="CLU_007884_6_2_6"/>
<dbReference type="Proteomes" id="UP000000420">
    <property type="component" value="Chromosome"/>
</dbReference>
<proteinExistence type="predicted"/>
<evidence type="ECO:0000313" key="3">
    <source>
        <dbReference type="EMBL" id="AAY49042.1"/>
    </source>
</evidence>
<dbReference type="GO" id="GO:0016226">
    <property type="term" value="P:iron-sulfur cluster assembly"/>
    <property type="evidence" value="ECO:0007669"/>
    <property type="project" value="TreeGrafter"/>
</dbReference>
<evidence type="ECO:0000259" key="2">
    <source>
        <dbReference type="Pfam" id="PF25455"/>
    </source>
</evidence>
<reference evidence="3 4" key="1">
    <citation type="journal article" date="2005" name="Genome Res.">
        <title>Comparative and functional genomic analyses of the pathogenicity of phytopathogen Xanthomonas campestris pv. campestris.</title>
        <authorList>
            <person name="Qian W."/>
            <person name="Jia Y."/>
            <person name="Ren S.X."/>
            <person name="He Y.Q."/>
            <person name="Feng J.X."/>
            <person name="Lu L.F."/>
            <person name="Sun Q."/>
            <person name="Ying G."/>
            <person name="Tang D.J."/>
            <person name="Tang H."/>
            <person name="Wu W."/>
            <person name="Hao P."/>
            <person name="Wang L."/>
            <person name="Jiang B.L."/>
            <person name="Zeng S."/>
            <person name="Gu W.Y."/>
            <person name="Lu G."/>
            <person name="Rong L."/>
            <person name="Tian Y."/>
            <person name="Yao Z."/>
            <person name="Fu G."/>
            <person name="Chen B."/>
            <person name="Fang R."/>
            <person name="Qiang B."/>
            <person name="Chen Z."/>
            <person name="Zhao G.P."/>
            <person name="Tang J.L."/>
            <person name="He C."/>
        </authorList>
    </citation>
    <scope>NUCLEOTIDE SEQUENCE [LARGE SCALE GENOMIC DNA]</scope>
    <source>
        <strain evidence="3 4">8004</strain>
    </source>
</reference>
<gene>
    <name evidence="3" type="ordered locus">XC_1980</name>
</gene>
<dbReference type="Gene3D" id="3.30.1360.120">
    <property type="entry name" value="Probable tRNA modification gtpase trme, domain 1"/>
    <property type="match status" value="2"/>
</dbReference>
<organism evidence="3 4">
    <name type="scientific">Xanthomonas campestris pv. campestris (strain 8004)</name>
    <dbReference type="NCBI Taxonomy" id="314565"/>
    <lineage>
        <taxon>Bacteria</taxon>
        <taxon>Pseudomonadati</taxon>
        <taxon>Pseudomonadota</taxon>
        <taxon>Gammaproteobacteria</taxon>
        <taxon>Lysobacterales</taxon>
        <taxon>Lysobacteraceae</taxon>
        <taxon>Xanthomonas</taxon>
    </lineage>
</organism>
<dbReference type="InterPro" id="IPR027266">
    <property type="entry name" value="TrmE/GcvT-like"/>
</dbReference>
<accession>A0A0H2X752</accession>
<dbReference type="EMBL" id="CP000050">
    <property type="protein sequence ID" value="AAY49042.1"/>
    <property type="molecule type" value="Genomic_DNA"/>
</dbReference>
<dbReference type="PANTHER" id="PTHR22602:SF0">
    <property type="entry name" value="TRANSFERASE CAF17, MITOCHONDRIAL-RELATED"/>
    <property type="match status" value="1"/>
</dbReference>
<evidence type="ECO:0000313" key="4">
    <source>
        <dbReference type="Proteomes" id="UP000000420"/>
    </source>
</evidence>
<dbReference type="SUPFAM" id="SSF103025">
    <property type="entry name" value="Folate-binding domain"/>
    <property type="match status" value="1"/>
</dbReference>
<dbReference type="AlphaFoldDB" id="A0A0H2X752"/>
<dbReference type="InterPro" id="IPR045179">
    <property type="entry name" value="YgfZ/GcvT"/>
</dbReference>
<dbReference type="NCBIfam" id="TIGR03317">
    <property type="entry name" value="ygfZ_signature"/>
    <property type="match status" value="1"/>
</dbReference>
<dbReference type="Pfam" id="PF25455">
    <property type="entry name" value="Beta-barrel_CAF17_C"/>
    <property type="match status" value="1"/>
</dbReference>
<evidence type="ECO:0000256" key="1">
    <source>
        <dbReference type="ARBA" id="ARBA00022946"/>
    </source>
</evidence>
<protein>
    <recommendedName>
        <fullName evidence="2">CAF17 C-terminal domain-containing protein</fullName>
    </recommendedName>
</protein>
<sequence length="290" mass="30986">MADNLNLIPHGFGSLHDMQYVRLSGPDAVAFAHAQFANDVQALAIGQWQWNAWLTAKGRVIAIFALLRDEDAQLLMLLPDGNAAEIAAQLGRFVFRRKLRITEIALTAQGAFAAPARAQAAHADVAADAIELDMGSPALPRTLVLRASDTLAAPIDLPNMDAAWRRADLQLGLVRLPDTQREQWTPQQLALDQLHAFSVKKGCYPGQEIVARTHFLGKAKRAVHLLETDAAVAPGDAVRLDGAEVGSVVSCAENVALAVLPLELAIEAGMTLSAGTSPARPLQILPGLAR</sequence>
<feature type="domain" description="CAF17 C-terminal" evidence="2">
    <location>
        <begin position="226"/>
        <end position="281"/>
    </location>
</feature>
<dbReference type="InterPro" id="IPR057460">
    <property type="entry name" value="CAF17_C"/>
</dbReference>
<dbReference type="RefSeq" id="WP_011037285.1">
    <property type="nucleotide sequence ID" value="NC_007086.1"/>
</dbReference>
<dbReference type="PANTHER" id="PTHR22602">
    <property type="entry name" value="TRANSFERASE CAF17, MITOCHONDRIAL-RELATED"/>
    <property type="match status" value="1"/>
</dbReference>
<dbReference type="PIRSF" id="PIRSF006487">
    <property type="entry name" value="GcvT"/>
    <property type="match status" value="1"/>
</dbReference>
<name>A0A0H2X752_XANC8</name>